<evidence type="ECO:0000313" key="2">
    <source>
        <dbReference type="Proteomes" id="UP000287176"/>
    </source>
</evidence>
<gene>
    <name evidence="1" type="ORF">DSY94_06515</name>
</gene>
<sequence length="70" mass="8287">ITLHRGKGPYFIQATKEKRIREIVHVTKKLPHMVRILQRKLYYKAKQKEAQCLIEEGYRKAVYGKTVCTV</sequence>
<protein>
    <submittedName>
        <fullName evidence="1">Uncharacterized protein</fullName>
    </submittedName>
</protein>
<comment type="caution">
    <text evidence="1">The sequence shown here is derived from an EMBL/GenBank/DDBJ whole genome shotgun (WGS) entry which is preliminary data.</text>
</comment>
<evidence type="ECO:0000313" key="1">
    <source>
        <dbReference type="EMBL" id="RTZ84302.1"/>
    </source>
</evidence>
<accession>A0A432GKB7</accession>
<dbReference type="EMBL" id="QNZI01000163">
    <property type="protein sequence ID" value="RTZ84302.1"/>
    <property type="molecule type" value="Genomic_DNA"/>
</dbReference>
<feature type="non-terminal residue" evidence="1">
    <location>
        <position position="1"/>
    </location>
</feature>
<dbReference type="Proteomes" id="UP000287176">
    <property type="component" value="Unassembled WGS sequence"/>
</dbReference>
<organism evidence="1 2">
    <name type="scientific">SAR324 cluster bacterium</name>
    <dbReference type="NCBI Taxonomy" id="2024889"/>
    <lineage>
        <taxon>Bacteria</taxon>
        <taxon>Deltaproteobacteria</taxon>
        <taxon>SAR324 cluster</taxon>
    </lineage>
</organism>
<reference evidence="1 2" key="1">
    <citation type="submission" date="2018-06" db="EMBL/GenBank/DDBJ databases">
        <title>Combined omics and stable isotope probing to characterize newly discovered Mariana Back-Arc vent microbial communities.</title>
        <authorList>
            <person name="Trembath-Reichert E."/>
            <person name="Huber J.A."/>
        </authorList>
    </citation>
    <scope>NUCLEOTIDE SEQUENCE [LARGE SCALE GENOMIC DNA]</scope>
    <source>
        <strain evidence="1">MAG 24</strain>
    </source>
</reference>
<name>A0A432GKB7_9DELT</name>
<dbReference type="AlphaFoldDB" id="A0A432GKB7"/>
<proteinExistence type="predicted"/>